<dbReference type="STRING" id="13249.T1HDP7"/>
<dbReference type="EMBL" id="ACPB03028099">
    <property type="status" value="NOT_ANNOTATED_CDS"/>
    <property type="molecule type" value="Genomic_DNA"/>
</dbReference>
<dbReference type="HOGENOM" id="CLU_013052_0_1_1"/>
<evidence type="ECO:0000313" key="3">
    <source>
        <dbReference type="Proteomes" id="UP000015103"/>
    </source>
</evidence>
<dbReference type="Proteomes" id="UP000015103">
    <property type="component" value="Unassembled WGS sequence"/>
</dbReference>
<dbReference type="eggNOG" id="ENOG502QVRU">
    <property type="taxonomic scope" value="Eukaryota"/>
</dbReference>
<evidence type="ECO:0000313" key="2">
    <source>
        <dbReference type="EnsemblMetazoa" id="RPRC002169-PA"/>
    </source>
</evidence>
<dbReference type="PANTHER" id="PTHR47272:SF1">
    <property type="entry name" value="PIGGYBAC TRANSPOSABLE ELEMENT-DERIVED PROTEIN 3-LIKE"/>
    <property type="match status" value="1"/>
</dbReference>
<protein>
    <submittedName>
        <fullName evidence="2">DDE_Tnp_1_7 domain-containing protein</fullName>
    </submittedName>
</protein>
<dbReference type="InterPro" id="IPR029526">
    <property type="entry name" value="PGBD"/>
</dbReference>
<proteinExistence type="predicted"/>
<evidence type="ECO:0000259" key="1">
    <source>
        <dbReference type="Pfam" id="PF13843"/>
    </source>
</evidence>
<dbReference type="EnsemblMetazoa" id="RPRC002169-RA">
    <property type="protein sequence ID" value="RPRC002169-PA"/>
    <property type="gene ID" value="RPRC002169"/>
</dbReference>
<dbReference type="PANTHER" id="PTHR47272">
    <property type="entry name" value="DDE_TNP_1_7 DOMAIN-CONTAINING PROTEIN"/>
    <property type="match status" value="1"/>
</dbReference>
<accession>T1HDP7</accession>
<name>T1HDP7_RHOPR</name>
<organism evidence="2 3">
    <name type="scientific">Rhodnius prolixus</name>
    <name type="common">Triatomid bug</name>
    <dbReference type="NCBI Taxonomy" id="13249"/>
    <lineage>
        <taxon>Eukaryota</taxon>
        <taxon>Metazoa</taxon>
        <taxon>Ecdysozoa</taxon>
        <taxon>Arthropoda</taxon>
        <taxon>Hexapoda</taxon>
        <taxon>Insecta</taxon>
        <taxon>Pterygota</taxon>
        <taxon>Neoptera</taxon>
        <taxon>Paraneoptera</taxon>
        <taxon>Hemiptera</taxon>
        <taxon>Heteroptera</taxon>
        <taxon>Panheteroptera</taxon>
        <taxon>Cimicomorpha</taxon>
        <taxon>Reduviidae</taxon>
        <taxon>Triatominae</taxon>
        <taxon>Rhodnius</taxon>
    </lineage>
</organism>
<feature type="domain" description="PiggyBac transposable element-derived protein" evidence="1">
    <location>
        <begin position="16"/>
        <end position="362"/>
    </location>
</feature>
<dbReference type="InParanoid" id="T1HDP7"/>
<dbReference type="Pfam" id="PF13843">
    <property type="entry name" value="DDE_Tnp_1_7"/>
    <property type="match status" value="1"/>
</dbReference>
<keyword evidence="3" id="KW-1185">Reference proteome</keyword>
<sequence>FKGKIDLPENLMRFKTPYEFFNYSFSPSLIDVICNQPVLYSAQLDPSKPIITNPLMIFVNILVMKNIRLYWNDQLGPTCIKDCTPANKFEKTRCLHFQDNLCSENASDKLRQIRPILDHLNDRFSSIPMEECLSIDEQICATKARHHLKIYLPDKPHKYGYKLFLWCDVSGFSYKVEIYSGTENDFERKLEPSANVVLRLCRDVPTGLDHKIHFDNYYTSLSLIDYFKTGFLSLGTVRRNRVNNCKLPTEDGLKKEPRGSIDEYTCDYNGTEITSILWKDNKIVLSSYVGSEPVTTVKRFDRKKNRKYISIKCPKIVQEYNKHMLGVDLLDSYIGRYRTIMHRKKWYFRIFYHLLDICIINSCILNRRVEMIRGEAKPLNLLHFRTELAQFLYKVGKIANKRRGRLQSSEITPPIVKRQKISHLPPKDIRFDQAHWPIHTTKSCKQRCKRENCKGFSVVECSKCKIKL</sequence>
<dbReference type="AlphaFoldDB" id="T1HDP7"/>
<reference evidence="2" key="1">
    <citation type="submission" date="2015-05" db="UniProtKB">
        <authorList>
            <consortium name="EnsemblMetazoa"/>
        </authorList>
    </citation>
    <scope>IDENTIFICATION</scope>
</reference>
<dbReference type="OMA" id="MRNTRWY"/>
<dbReference type="VEuPathDB" id="VectorBase:RPRC002169"/>